<proteinExistence type="predicted"/>
<evidence type="ECO:0000313" key="1">
    <source>
        <dbReference type="EMBL" id="MRW88426.1"/>
    </source>
</evidence>
<gene>
    <name evidence="1" type="ORF">GJ699_00310</name>
</gene>
<accession>A0A6I2KW59</accession>
<dbReference type="AlphaFoldDB" id="A0A6I2KW59"/>
<protein>
    <submittedName>
        <fullName evidence="1">Uncharacterized protein</fullName>
    </submittedName>
</protein>
<reference evidence="1 2" key="1">
    <citation type="submission" date="2019-11" db="EMBL/GenBank/DDBJ databases">
        <title>Novel species isolated from a subtropical stream in China.</title>
        <authorList>
            <person name="Lu H."/>
        </authorList>
    </citation>
    <scope>NUCLEOTIDE SEQUENCE [LARGE SCALE GENOMIC DNA]</scope>
    <source>
        <strain evidence="1 2">FT80W</strain>
    </source>
</reference>
<keyword evidence="2" id="KW-1185">Reference proteome</keyword>
<comment type="caution">
    <text evidence="1">The sequence shown here is derived from an EMBL/GenBank/DDBJ whole genome shotgun (WGS) entry which is preliminary data.</text>
</comment>
<organism evidence="1 2">
    <name type="scientific">Duganella guangzhouensis</name>
    <dbReference type="NCBI Taxonomy" id="2666084"/>
    <lineage>
        <taxon>Bacteria</taxon>
        <taxon>Pseudomonadati</taxon>
        <taxon>Pseudomonadota</taxon>
        <taxon>Betaproteobacteria</taxon>
        <taxon>Burkholderiales</taxon>
        <taxon>Oxalobacteraceae</taxon>
        <taxon>Telluria group</taxon>
        <taxon>Duganella</taxon>
    </lineage>
</organism>
<dbReference type="RefSeq" id="WP_195763417.1">
    <property type="nucleotide sequence ID" value="NZ_WKJK01000001.1"/>
</dbReference>
<name>A0A6I2KW59_9BURK</name>
<sequence length="379" mass="43584">MANVRANASASTRGTIYQLCLAVDKCYGLAPGQKLLIEDLGDLTIEDDSQFEVKAYSDELTDGHPNFWNTLTNWLDPAFPSGSYQALILLTTQSFSAMATLSAWNDSKHSDRIEILEKILVRSEDRIKKKQDTTPDYKPSKAVMQQRSVLAPKNRKLLISIVDKIFIDTGHPAMPELYKRIRNERSIGILQANKDLFVKGLLGFVCFPEKKAGASWEISHEDFDDHCQILLQKYCNESRTFPTQHYDEFDEADIDLNREDLFIEKIRDIQHHIFLAYAIKDYESTVHTIASHFEDYSARFKYFNSFRNLVKMNFLMSYDTAQKNTMADLGASQVFYNNCQVAPAPTFTGYSDVQTWFRNGIIHICMNDLQDNFRWSLNP</sequence>
<dbReference type="EMBL" id="WKJK01000001">
    <property type="protein sequence ID" value="MRW88426.1"/>
    <property type="molecule type" value="Genomic_DNA"/>
</dbReference>
<evidence type="ECO:0000313" key="2">
    <source>
        <dbReference type="Proteomes" id="UP000433309"/>
    </source>
</evidence>
<dbReference type="Proteomes" id="UP000433309">
    <property type="component" value="Unassembled WGS sequence"/>
</dbReference>